<dbReference type="EnsemblPlants" id="Solyc10g009345.1.1">
    <property type="protein sequence ID" value="Solyc10g009345.1.1"/>
    <property type="gene ID" value="Solyc10g009345.1"/>
</dbReference>
<sequence>MKVSRKVHSNTTKYYESGGSRVAAGRRRGSRGVFSGWGRDNKREIVEGMKWSRGVEVRELSGRGKR</sequence>
<protein>
    <submittedName>
        <fullName evidence="1">Uncharacterized protein</fullName>
    </submittedName>
</protein>
<dbReference type="InParanoid" id="A0A3Q7IBR7"/>
<evidence type="ECO:0000313" key="2">
    <source>
        <dbReference type="Proteomes" id="UP000004994"/>
    </source>
</evidence>
<organism evidence="1">
    <name type="scientific">Solanum lycopersicum</name>
    <name type="common">Tomato</name>
    <name type="synonym">Lycopersicon esculentum</name>
    <dbReference type="NCBI Taxonomy" id="4081"/>
    <lineage>
        <taxon>Eukaryota</taxon>
        <taxon>Viridiplantae</taxon>
        <taxon>Streptophyta</taxon>
        <taxon>Embryophyta</taxon>
        <taxon>Tracheophyta</taxon>
        <taxon>Spermatophyta</taxon>
        <taxon>Magnoliopsida</taxon>
        <taxon>eudicotyledons</taxon>
        <taxon>Gunneridae</taxon>
        <taxon>Pentapetalae</taxon>
        <taxon>asterids</taxon>
        <taxon>lamiids</taxon>
        <taxon>Solanales</taxon>
        <taxon>Solanaceae</taxon>
        <taxon>Solanoideae</taxon>
        <taxon>Solaneae</taxon>
        <taxon>Solanum</taxon>
        <taxon>Solanum subgen. Lycopersicon</taxon>
    </lineage>
</organism>
<reference evidence="1" key="1">
    <citation type="journal article" date="2012" name="Nature">
        <title>The tomato genome sequence provides insights into fleshy fruit evolution.</title>
        <authorList>
            <consortium name="Tomato Genome Consortium"/>
        </authorList>
    </citation>
    <scope>NUCLEOTIDE SEQUENCE [LARGE SCALE GENOMIC DNA]</scope>
    <source>
        <strain evidence="1">cv. Heinz 1706</strain>
    </source>
</reference>
<name>A0A3Q7IBR7_SOLLC</name>
<dbReference type="Gramene" id="Solyc10g009345.1.1">
    <property type="protein sequence ID" value="Solyc10g009345.1.1"/>
    <property type="gene ID" value="Solyc10g009345.1"/>
</dbReference>
<dbReference type="Proteomes" id="UP000004994">
    <property type="component" value="Chromosome 10"/>
</dbReference>
<reference evidence="1" key="2">
    <citation type="submission" date="2019-01" db="UniProtKB">
        <authorList>
            <consortium name="EnsemblPlants"/>
        </authorList>
    </citation>
    <scope>IDENTIFICATION</scope>
    <source>
        <strain evidence="1">cv. Heinz 1706</strain>
    </source>
</reference>
<accession>A0A3Q7IBR7</accession>
<evidence type="ECO:0000313" key="1">
    <source>
        <dbReference type="EnsemblPlants" id="Solyc10g009345.1.1"/>
    </source>
</evidence>
<proteinExistence type="predicted"/>
<keyword evidence="2" id="KW-1185">Reference proteome</keyword>
<dbReference type="AlphaFoldDB" id="A0A3Q7IBR7"/>